<comment type="caution">
    <text evidence="2">The sequence shown here is derived from an EMBL/GenBank/DDBJ whole genome shotgun (WGS) entry which is preliminary data.</text>
</comment>
<name>A0A246DMX1_9HYPH</name>
<feature type="region of interest" description="Disordered" evidence="1">
    <location>
        <begin position="37"/>
        <end position="60"/>
    </location>
</feature>
<dbReference type="AlphaFoldDB" id="A0A246DMX1"/>
<organism evidence="2 3">
    <name type="scientific">Rhizobium esperanzae</name>
    <dbReference type="NCBI Taxonomy" id="1967781"/>
    <lineage>
        <taxon>Bacteria</taxon>
        <taxon>Pseudomonadati</taxon>
        <taxon>Pseudomonadota</taxon>
        <taxon>Alphaproteobacteria</taxon>
        <taxon>Hyphomicrobiales</taxon>
        <taxon>Rhizobiaceae</taxon>
        <taxon>Rhizobium/Agrobacterium group</taxon>
        <taxon>Rhizobium</taxon>
    </lineage>
</organism>
<dbReference type="EMBL" id="MXPU01000048">
    <property type="protein sequence ID" value="OWO89153.1"/>
    <property type="molecule type" value="Genomic_DNA"/>
</dbReference>
<gene>
    <name evidence="2" type="ORF">B5E41_30705</name>
</gene>
<accession>A0A246DMX1</accession>
<evidence type="ECO:0000313" key="3">
    <source>
        <dbReference type="Proteomes" id="UP000197269"/>
    </source>
</evidence>
<reference evidence="2 3" key="1">
    <citation type="submission" date="2017-03" db="EMBL/GenBank/DDBJ databases">
        <title>Genome of strain Rhizobium sp. CNPSo 668.</title>
        <authorList>
            <person name="Ribeiro R."/>
        </authorList>
    </citation>
    <scope>NUCLEOTIDE SEQUENCE [LARGE SCALE GENOMIC DNA]</scope>
    <source>
        <strain evidence="2 3">CNPSo 668</strain>
    </source>
</reference>
<dbReference type="RefSeq" id="WP_210191834.1">
    <property type="nucleotide sequence ID" value="NZ_MXPU01000048.1"/>
</dbReference>
<evidence type="ECO:0000313" key="2">
    <source>
        <dbReference type="EMBL" id="OWO89153.1"/>
    </source>
</evidence>
<feature type="compositionally biased region" description="Basic and acidic residues" evidence="1">
    <location>
        <begin position="50"/>
        <end position="59"/>
    </location>
</feature>
<feature type="non-terminal residue" evidence="2">
    <location>
        <position position="1"/>
    </location>
</feature>
<proteinExistence type="predicted"/>
<dbReference type="Proteomes" id="UP000197269">
    <property type="component" value="Unassembled WGS sequence"/>
</dbReference>
<sequence length="211" mass="24306">VLGGALSAFVMARKEEEARRDMRIANLQALDAKLAETHRQMKSSKRRLRSRLDRKDPKRPTIAKSDFEECMDQLLAAQIAVEEVQDLIATRRDLINKSDMSLIDQALHYAARYLHDVFEDYEKGKVTREADRFLLDEVAARNLYDFLVSSPEPELITTQRDIIKDKGRSNEDRHRALGIVEQHKPRYGKVALECMRLASSTLKRLVEAELL</sequence>
<feature type="compositionally biased region" description="Basic residues" evidence="1">
    <location>
        <begin position="40"/>
        <end position="49"/>
    </location>
</feature>
<protein>
    <submittedName>
        <fullName evidence="2">Uncharacterized protein</fullName>
    </submittedName>
</protein>
<evidence type="ECO:0000256" key="1">
    <source>
        <dbReference type="SAM" id="MobiDB-lite"/>
    </source>
</evidence>